<dbReference type="AlphaFoldDB" id="A0A6J7RKB5"/>
<dbReference type="SUPFAM" id="SSF51604">
    <property type="entry name" value="Enolase C-terminal domain-like"/>
    <property type="match status" value="1"/>
</dbReference>
<dbReference type="InterPro" id="IPR036849">
    <property type="entry name" value="Enolase-like_C_sf"/>
</dbReference>
<evidence type="ECO:0000313" key="3">
    <source>
        <dbReference type="EMBL" id="CAB5029293.1"/>
    </source>
</evidence>
<proteinExistence type="predicted"/>
<dbReference type="InterPro" id="IPR029065">
    <property type="entry name" value="Enolase_C-like"/>
</dbReference>
<gene>
    <name evidence="3" type="ORF">UFOPK4098_01387</name>
</gene>
<dbReference type="Gene3D" id="3.20.20.120">
    <property type="entry name" value="Enolase-like C-terminal domain"/>
    <property type="match status" value="1"/>
</dbReference>
<dbReference type="PANTHER" id="PTHR48073:SF5">
    <property type="entry name" value="O-SUCCINYLBENZOATE SYNTHASE"/>
    <property type="match status" value="1"/>
</dbReference>
<dbReference type="EMBL" id="CAFBPN010000109">
    <property type="protein sequence ID" value="CAB5029293.1"/>
    <property type="molecule type" value="Genomic_DNA"/>
</dbReference>
<sequence>MDFSRLAPVVPTSLRLHRVSLRLTSPVQAAHGLHAERNVVLVELNEGWGECGAPDNPAYSGESADAAYEAITDVFFPLLHSQFTTREIPLSALDLRALIGEHHPDALVRFPMAVAALEMALLDAQLRADNIDFTQCFTTRATGDALAGATLGNTGSLEELTLSAAVAVREGYGRIKMKIAPNYDIEPIRAVRSALPDHVMLVADANGSYSADDIAHVAALHELGLDLVEQPFAAHDTATHQALVATATLRVALDEGVRSTEEAMSAALNHECTDITLKPAKFGYPACVRLLNECHEHGIDAWVGGMFDTGVARWANMRLATHQGATLASDIGSSSRYWESDITTPLETVDGKALISHLAEAGLSGTPLL</sequence>
<dbReference type="GO" id="GO:0016854">
    <property type="term" value="F:racemase and epimerase activity"/>
    <property type="evidence" value="ECO:0007669"/>
    <property type="project" value="UniProtKB-ARBA"/>
</dbReference>
<dbReference type="Gene3D" id="3.30.390.10">
    <property type="entry name" value="Enolase-like, N-terminal domain"/>
    <property type="match status" value="1"/>
</dbReference>
<dbReference type="InterPro" id="IPR029017">
    <property type="entry name" value="Enolase-like_N"/>
</dbReference>
<dbReference type="SUPFAM" id="SSF54826">
    <property type="entry name" value="Enolase N-terminal domain-like"/>
    <property type="match status" value="1"/>
</dbReference>
<name>A0A6J7RKB5_9ZZZZ</name>
<dbReference type="GO" id="GO:0046872">
    <property type="term" value="F:metal ion binding"/>
    <property type="evidence" value="ECO:0007669"/>
    <property type="project" value="UniProtKB-KW"/>
</dbReference>
<dbReference type="SMART" id="SM00922">
    <property type="entry name" value="MR_MLE"/>
    <property type="match status" value="1"/>
</dbReference>
<dbReference type="Pfam" id="PF13378">
    <property type="entry name" value="MR_MLE_C"/>
    <property type="match status" value="1"/>
</dbReference>
<dbReference type="InterPro" id="IPR013342">
    <property type="entry name" value="Mandelate_racemase_C"/>
</dbReference>
<evidence type="ECO:0000256" key="1">
    <source>
        <dbReference type="ARBA" id="ARBA00022723"/>
    </source>
</evidence>
<protein>
    <submittedName>
        <fullName evidence="3">Unannotated protein</fullName>
    </submittedName>
</protein>
<dbReference type="PANTHER" id="PTHR48073">
    <property type="entry name" value="O-SUCCINYLBENZOATE SYNTHASE-RELATED"/>
    <property type="match status" value="1"/>
</dbReference>
<reference evidence="3" key="1">
    <citation type="submission" date="2020-05" db="EMBL/GenBank/DDBJ databases">
        <authorList>
            <person name="Chiriac C."/>
            <person name="Salcher M."/>
            <person name="Ghai R."/>
            <person name="Kavagutti S V."/>
        </authorList>
    </citation>
    <scope>NUCLEOTIDE SEQUENCE</scope>
</reference>
<accession>A0A6J7RKB5</accession>
<evidence type="ECO:0000259" key="2">
    <source>
        <dbReference type="SMART" id="SM00922"/>
    </source>
</evidence>
<dbReference type="InterPro" id="IPR013341">
    <property type="entry name" value="Mandelate_racemase_N_dom"/>
</dbReference>
<dbReference type="Pfam" id="PF02746">
    <property type="entry name" value="MR_MLE_N"/>
    <property type="match status" value="1"/>
</dbReference>
<dbReference type="SFLD" id="SFLDF00009">
    <property type="entry name" value="o-succinylbenzoate_synthase"/>
    <property type="match status" value="1"/>
</dbReference>
<organism evidence="3">
    <name type="scientific">freshwater metagenome</name>
    <dbReference type="NCBI Taxonomy" id="449393"/>
    <lineage>
        <taxon>unclassified sequences</taxon>
        <taxon>metagenomes</taxon>
        <taxon>ecological metagenomes</taxon>
    </lineage>
</organism>
<dbReference type="SFLD" id="SFLDS00001">
    <property type="entry name" value="Enolase"/>
    <property type="match status" value="1"/>
</dbReference>
<feature type="domain" description="Mandelate racemase/muconate lactonizing enzyme C-terminal" evidence="2">
    <location>
        <begin position="158"/>
        <end position="250"/>
    </location>
</feature>
<keyword evidence="1" id="KW-0479">Metal-binding</keyword>
<dbReference type="SFLD" id="SFLDG00180">
    <property type="entry name" value="muconate_cycloisomerase"/>
    <property type="match status" value="1"/>
</dbReference>